<feature type="domain" description="Sm" evidence="2">
    <location>
        <begin position="12"/>
        <end position="84"/>
    </location>
</feature>
<reference evidence="3" key="1">
    <citation type="journal article" date="2023" name="Mol. Biol. Evol.">
        <title>Third-Generation Sequencing Reveals the Adaptive Role of the Epigenome in Three Deep-Sea Polychaetes.</title>
        <authorList>
            <person name="Perez M."/>
            <person name="Aroh O."/>
            <person name="Sun Y."/>
            <person name="Lan Y."/>
            <person name="Juniper S.K."/>
            <person name="Young C.R."/>
            <person name="Angers B."/>
            <person name="Qian P.Y."/>
        </authorList>
    </citation>
    <scope>NUCLEOTIDE SEQUENCE</scope>
    <source>
        <strain evidence="3">P08H-3</strain>
    </source>
</reference>
<dbReference type="InterPro" id="IPR001163">
    <property type="entry name" value="Sm_dom_euk/arc"/>
</dbReference>
<evidence type="ECO:0000313" key="4">
    <source>
        <dbReference type="Proteomes" id="UP001208570"/>
    </source>
</evidence>
<dbReference type="Gene3D" id="2.30.30.100">
    <property type="match status" value="1"/>
</dbReference>
<evidence type="ECO:0000259" key="2">
    <source>
        <dbReference type="PROSITE" id="PS52002"/>
    </source>
</evidence>
<dbReference type="GO" id="GO:0006398">
    <property type="term" value="P:mRNA 3'-end processing by stem-loop binding and cleavage"/>
    <property type="evidence" value="ECO:0007669"/>
    <property type="project" value="TreeGrafter"/>
</dbReference>
<feature type="region of interest" description="Disordered" evidence="1">
    <location>
        <begin position="117"/>
        <end position="149"/>
    </location>
</feature>
<dbReference type="SMART" id="SM00651">
    <property type="entry name" value="Sm"/>
    <property type="match status" value="1"/>
</dbReference>
<dbReference type="AlphaFoldDB" id="A0AAD9JKQ8"/>
<accession>A0AAD9JKQ8</accession>
<protein>
    <recommendedName>
        <fullName evidence="2">Sm domain-containing protein</fullName>
    </recommendedName>
</protein>
<dbReference type="InterPro" id="IPR010920">
    <property type="entry name" value="LSM_dom_sf"/>
</dbReference>
<dbReference type="CDD" id="cd01733">
    <property type="entry name" value="LSm10"/>
    <property type="match status" value="1"/>
</dbReference>
<organism evidence="3 4">
    <name type="scientific">Paralvinella palmiformis</name>
    <dbReference type="NCBI Taxonomy" id="53620"/>
    <lineage>
        <taxon>Eukaryota</taxon>
        <taxon>Metazoa</taxon>
        <taxon>Spiralia</taxon>
        <taxon>Lophotrochozoa</taxon>
        <taxon>Annelida</taxon>
        <taxon>Polychaeta</taxon>
        <taxon>Sedentaria</taxon>
        <taxon>Canalipalpata</taxon>
        <taxon>Terebellida</taxon>
        <taxon>Terebelliformia</taxon>
        <taxon>Alvinellidae</taxon>
        <taxon>Paralvinella</taxon>
    </lineage>
</organism>
<dbReference type="InterPro" id="IPR052840">
    <property type="entry name" value="U7_snRNA_Sm-like"/>
</dbReference>
<dbReference type="Pfam" id="PF01423">
    <property type="entry name" value="LSM"/>
    <property type="match status" value="1"/>
</dbReference>
<dbReference type="GO" id="GO:0071209">
    <property type="term" value="F:U7 snRNA binding"/>
    <property type="evidence" value="ECO:0007669"/>
    <property type="project" value="TreeGrafter"/>
</dbReference>
<evidence type="ECO:0000256" key="1">
    <source>
        <dbReference type="SAM" id="MobiDB-lite"/>
    </source>
</evidence>
<comment type="caution">
    <text evidence="3">The sequence shown here is derived from an EMBL/GenBank/DDBJ whole genome shotgun (WGS) entry which is preliminary data.</text>
</comment>
<keyword evidence="4" id="KW-1185">Reference proteome</keyword>
<dbReference type="PROSITE" id="PS52002">
    <property type="entry name" value="SM"/>
    <property type="match status" value="1"/>
</dbReference>
<dbReference type="GO" id="GO:0071208">
    <property type="term" value="F:histone pre-mRNA DCP binding"/>
    <property type="evidence" value="ECO:0007669"/>
    <property type="project" value="TreeGrafter"/>
</dbReference>
<dbReference type="SUPFAM" id="SSF50182">
    <property type="entry name" value="Sm-like ribonucleoproteins"/>
    <property type="match status" value="1"/>
</dbReference>
<evidence type="ECO:0000313" key="3">
    <source>
        <dbReference type="EMBL" id="KAK2154782.1"/>
    </source>
</evidence>
<proteinExistence type="predicted"/>
<dbReference type="PANTHER" id="PTHR21196:SF1">
    <property type="entry name" value="U7 SNRNA-ASSOCIATED SM-LIKE PROTEIN LSM10"/>
    <property type="match status" value="1"/>
</dbReference>
<name>A0AAD9JKQ8_9ANNE</name>
<dbReference type="PANTHER" id="PTHR21196">
    <property type="entry name" value="U7 SNRNA-ASSOCIATED SM-LIKE PROTEIN LSM10"/>
    <property type="match status" value="1"/>
</dbReference>
<dbReference type="EMBL" id="JAODUP010000257">
    <property type="protein sequence ID" value="KAK2154782.1"/>
    <property type="molecule type" value="Genomic_DNA"/>
</dbReference>
<dbReference type="GO" id="GO:0071254">
    <property type="term" value="C:cytoplasmic U snRNP body"/>
    <property type="evidence" value="ECO:0007669"/>
    <property type="project" value="TreeGrafter"/>
</dbReference>
<dbReference type="GO" id="GO:0016604">
    <property type="term" value="C:nuclear body"/>
    <property type="evidence" value="ECO:0007669"/>
    <property type="project" value="TreeGrafter"/>
</dbReference>
<sequence>MSLVERAKSLNSLACFLQGLEGKVTTVELRNECSCIGRIDSVDSSMNTHLSDVTLITPFGNKHKFESFYVKGKNIRYVHVPDDVNVIRTILSQIGVHNKVHSHTERKEKRLNKWQKKLHEERKERRRVAELQHLEKERSGINEASDVKH</sequence>
<dbReference type="InterPro" id="IPR047575">
    <property type="entry name" value="Sm"/>
</dbReference>
<gene>
    <name evidence="3" type="ORF">LSH36_257g01006</name>
</gene>
<dbReference type="Proteomes" id="UP001208570">
    <property type="component" value="Unassembled WGS sequence"/>
</dbReference>